<evidence type="ECO:0000256" key="4">
    <source>
        <dbReference type="ARBA" id="ARBA00022989"/>
    </source>
</evidence>
<feature type="transmembrane region" description="Helical" evidence="7">
    <location>
        <begin position="190"/>
        <end position="211"/>
    </location>
</feature>
<dbReference type="Pfam" id="PF08239">
    <property type="entry name" value="SH3_3"/>
    <property type="match status" value="1"/>
</dbReference>
<dbReference type="EMBL" id="FWPT01000013">
    <property type="protein sequence ID" value="SMA50523.1"/>
    <property type="molecule type" value="Genomic_DNA"/>
</dbReference>
<evidence type="ECO:0000313" key="10">
    <source>
        <dbReference type="EMBL" id="SMA50523.1"/>
    </source>
</evidence>
<evidence type="ECO:0000256" key="3">
    <source>
        <dbReference type="ARBA" id="ARBA00022729"/>
    </source>
</evidence>
<feature type="chain" id="PRO_5013185783" evidence="8">
    <location>
        <begin position="18"/>
        <end position="221"/>
    </location>
</feature>
<comment type="subcellular location">
    <subcellularLocation>
        <location evidence="1">Membrane</location>
        <topology evidence="1">Single-pass membrane protein</topology>
    </subcellularLocation>
</comment>
<reference evidence="10 11" key="1">
    <citation type="submission" date="2017-03" db="EMBL/GenBank/DDBJ databases">
        <authorList>
            <person name="Afonso C.L."/>
            <person name="Miller P.J."/>
            <person name="Scott M.A."/>
            <person name="Spackman E."/>
            <person name="Goraichik I."/>
            <person name="Dimitrov K.M."/>
            <person name="Suarez D.L."/>
            <person name="Swayne D.E."/>
        </authorList>
    </citation>
    <scope>NUCLEOTIDE SEQUENCE [LARGE SCALE GENOMIC DNA]</scope>
    <source>
        <strain evidence="10">SB41UT1</strain>
    </source>
</reference>
<gene>
    <name evidence="10" type="ORF">EHSB41UT_04334</name>
</gene>
<sequence length="221" mass="24522">MKRLIPLLVLLATPLMAAAKTVYIGDTLYVPMRSGPGNEYRIVNRALKTGTALTLLNQKEEGGHYKVKTSNGQEGYVPKQYLLFEPPAMLKLQKAESDSARMKAEVAALSEKLKTTQAELQEKTRALASNNKSSSALQEELNQIKDISAKSLELDKRNRELVIANEQLMSELQALQVDNQQLVDTSEHRWFLYGAGTLVFGLLIGLVAPLLRPRKKSSGWA</sequence>
<dbReference type="InterPro" id="IPR003646">
    <property type="entry name" value="SH3-like_bac-type"/>
</dbReference>
<dbReference type="InterPro" id="IPR036028">
    <property type="entry name" value="SH3-like_dom_sf"/>
</dbReference>
<dbReference type="SMART" id="SM00287">
    <property type="entry name" value="SH3b"/>
    <property type="match status" value="1"/>
</dbReference>
<dbReference type="Gene3D" id="2.30.30.40">
    <property type="entry name" value="SH3 Domains"/>
    <property type="match status" value="1"/>
</dbReference>
<dbReference type="Proteomes" id="UP000196573">
    <property type="component" value="Unassembled WGS sequence"/>
</dbReference>
<name>A0A1X7AQU4_9GAMM</name>
<dbReference type="PROSITE" id="PS51781">
    <property type="entry name" value="SH3B"/>
    <property type="match status" value="1"/>
</dbReference>
<evidence type="ECO:0000256" key="5">
    <source>
        <dbReference type="ARBA" id="ARBA00023136"/>
    </source>
</evidence>
<keyword evidence="3 8" id="KW-0732">Signal</keyword>
<dbReference type="InterPro" id="IPR016476">
    <property type="entry name" value="SH3_dom_pro"/>
</dbReference>
<keyword evidence="5 7" id="KW-0472">Membrane</keyword>
<keyword evidence="4 7" id="KW-1133">Transmembrane helix</keyword>
<dbReference type="GO" id="GO:0016020">
    <property type="term" value="C:membrane"/>
    <property type="evidence" value="ECO:0007669"/>
    <property type="project" value="UniProtKB-SubCell"/>
</dbReference>
<feature type="domain" description="SH3b" evidence="9">
    <location>
        <begin position="19"/>
        <end position="86"/>
    </location>
</feature>
<protein>
    <submittedName>
        <fullName evidence="10">SH3 domain-containing protein</fullName>
    </submittedName>
</protein>
<evidence type="ECO:0000259" key="9">
    <source>
        <dbReference type="PROSITE" id="PS51781"/>
    </source>
</evidence>
<feature type="coiled-coil region" evidence="6">
    <location>
        <begin position="92"/>
        <end position="126"/>
    </location>
</feature>
<evidence type="ECO:0000256" key="7">
    <source>
        <dbReference type="SAM" id="Phobius"/>
    </source>
</evidence>
<dbReference type="SUPFAM" id="SSF50044">
    <property type="entry name" value="SH3-domain"/>
    <property type="match status" value="1"/>
</dbReference>
<keyword evidence="2 7" id="KW-0812">Transmembrane</keyword>
<dbReference type="RefSeq" id="WP_087112961.1">
    <property type="nucleotide sequence ID" value="NZ_CBCSCN010000016.1"/>
</dbReference>
<organism evidence="10 11">
    <name type="scientific">Parendozoicomonas haliclonae</name>
    <dbReference type="NCBI Taxonomy" id="1960125"/>
    <lineage>
        <taxon>Bacteria</taxon>
        <taxon>Pseudomonadati</taxon>
        <taxon>Pseudomonadota</taxon>
        <taxon>Gammaproteobacteria</taxon>
        <taxon>Oceanospirillales</taxon>
        <taxon>Endozoicomonadaceae</taxon>
        <taxon>Parendozoicomonas</taxon>
    </lineage>
</organism>
<dbReference type="AlphaFoldDB" id="A0A1X7AQU4"/>
<feature type="coiled-coil region" evidence="6">
    <location>
        <begin position="158"/>
        <end position="185"/>
    </location>
</feature>
<keyword evidence="6" id="KW-0175">Coiled coil</keyword>
<keyword evidence="11" id="KW-1185">Reference proteome</keyword>
<feature type="signal peptide" evidence="8">
    <location>
        <begin position="1"/>
        <end position="17"/>
    </location>
</feature>
<dbReference type="OrthoDB" id="9790951at2"/>
<dbReference type="NCBIfam" id="TIGR04211">
    <property type="entry name" value="SH3_and_anchor"/>
    <property type="match status" value="1"/>
</dbReference>
<evidence type="ECO:0000256" key="6">
    <source>
        <dbReference type="SAM" id="Coils"/>
    </source>
</evidence>
<evidence type="ECO:0000313" key="11">
    <source>
        <dbReference type="Proteomes" id="UP000196573"/>
    </source>
</evidence>
<proteinExistence type="predicted"/>
<evidence type="ECO:0000256" key="8">
    <source>
        <dbReference type="SAM" id="SignalP"/>
    </source>
</evidence>
<accession>A0A1X7AQU4</accession>
<dbReference type="PIRSF" id="PIRSF006158">
    <property type="entry name" value="UCP006158_SH3"/>
    <property type="match status" value="1"/>
</dbReference>
<evidence type="ECO:0000256" key="2">
    <source>
        <dbReference type="ARBA" id="ARBA00022692"/>
    </source>
</evidence>
<evidence type="ECO:0000256" key="1">
    <source>
        <dbReference type="ARBA" id="ARBA00004167"/>
    </source>
</evidence>